<proteinExistence type="predicted"/>
<evidence type="ECO:0000313" key="3">
    <source>
        <dbReference type="Proteomes" id="UP001172155"/>
    </source>
</evidence>
<evidence type="ECO:0000259" key="1">
    <source>
        <dbReference type="Pfam" id="PF01757"/>
    </source>
</evidence>
<dbReference type="GO" id="GO:0016747">
    <property type="term" value="F:acyltransferase activity, transferring groups other than amino-acyl groups"/>
    <property type="evidence" value="ECO:0007669"/>
    <property type="project" value="InterPro"/>
</dbReference>
<dbReference type="AlphaFoldDB" id="A0AA40EKP3"/>
<dbReference type="EMBL" id="JAUKUD010000006">
    <property type="protein sequence ID" value="KAK0741115.1"/>
    <property type="molecule type" value="Genomic_DNA"/>
</dbReference>
<dbReference type="Proteomes" id="UP001172155">
    <property type="component" value="Unassembled WGS sequence"/>
</dbReference>
<reference evidence="2" key="1">
    <citation type="submission" date="2023-06" db="EMBL/GenBank/DDBJ databases">
        <title>Genome-scale phylogeny and comparative genomics of the fungal order Sordariales.</title>
        <authorList>
            <consortium name="Lawrence Berkeley National Laboratory"/>
            <person name="Hensen N."/>
            <person name="Bonometti L."/>
            <person name="Westerberg I."/>
            <person name="Brannstrom I.O."/>
            <person name="Guillou S."/>
            <person name="Cros-Aarteil S."/>
            <person name="Calhoun S."/>
            <person name="Haridas S."/>
            <person name="Kuo A."/>
            <person name="Mondo S."/>
            <person name="Pangilinan J."/>
            <person name="Riley R."/>
            <person name="LaButti K."/>
            <person name="Andreopoulos B."/>
            <person name="Lipzen A."/>
            <person name="Chen C."/>
            <person name="Yanf M."/>
            <person name="Daum C."/>
            <person name="Ng V."/>
            <person name="Clum A."/>
            <person name="Steindorff A."/>
            <person name="Ohm R."/>
            <person name="Martin F."/>
            <person name="Silar P."/>
            <person name="Natvig D."/>
            <person name="Lalanne C."/>
            <person name="Gautier V."/>
            <person name="Ament-velasquez S.L."/>
            <person name="Kruys A."/>
            <person name="Hutchinson M.I."/>
            <person name="Powell A.J."/>
            <person name="Barry K."/>
            <person name="Miller A.N."/>
            <person name="Grigoriev I.V."/>
            <person name="Debuchy R."/>
            <person name="Gladieux P."/>
            <person name="Thoren M.H."/>
            <person name="Johannesson H."/>
        </authorList>
    </citation>
    <scope>NUCLEOTIDE SEQUENCE</scope>
    <source>
        <strain evidence="2">SMH3187-1</strain>
    </source>
</reference>
<dbReference type="Pfam" id="PF01757">
    <property type="entry name" value="Acyl_transf_3"/>
    <property type="match status" value="1"/>
</dbReference>
<dbReference type="PANTHER" id="PTHR23028:SF134">
    <property type="entry name" value="PUTATIVE (AFU_ORTHOLOGUE AFUA_4G08520)-RELATED"/>
    <property type="match status" value="1"/>
</dbReference>
<gene>
    <name evidence="2" type="ORF">B0T18DRAFT_419483</name>
</gene>
<evidence type="ECO:0000313" key="2">
    <source>
        <dbReference type="EMBL" id="KAK0741115.1"/>
    </source>
</evidence>
<name>A0AA40EKP3_9PEZI</name>
<sequence>MYLMSQPDEGGEDTAGWVVLSGWIPEGWGENKHRYWQSVGAWLFVLAVGRSEAWKRGVFNTAPVQYLGRISYALYLMHGPVMHTLGYAIERAVWGWTGTEGWAYDAGFVLSAMMVVPLVLWVSDVWWRAVDKPVVRFAKWVEEVCSV</sequence>
<feature type="domain" description="Acyltransferase 3" evidence="1">
    <location>
        <begin position="27"/>
        <end position="120"/>
    </location>
</feature>
<accession>A0AA40EKP3</accession>
<keyword evidence="3" id="KW-1185">Reference proteome</keyword>
<comment type="caution">
    <text evidence="2">The sequence shown here is derived from an EMBL/GenBank/DDBJ whole genome shotgun (WGS) entry which is preliminary data.</text>
</comment>
<protein>
    <recommendedName>
        <fullName evidence="1">Acyltransferase 3 domain-containing protein</fullName>
    </recommendedName>
</protein>
<organism evidence="2 3">
    <name type="scientific">Schizothecium vesticola</name>
    <dbReference type="NCBI Taxonomy" id="314040"/>
    <lineage>
        <taxon>Eukaryota</taxon>
        <taxon>Fungi</taxon>
        <taxon>Dikarya</taxon>
        <taxon>Ascomycota</taxon>
        <taxon>Pezizomycotina</taxon>
        <taxon>Sordariomycetes</taxon>
        <taxon>Sordariomycetidae</taxon>
        <taxon>Sordariales</taxon>
        <taxon>Schizotheciaceae</taxon>
        <taxon>Schizothecium</taxon>
    </lineage>
</organism>
<dbReference type="InterPro" id="IPR002656">
    <property type="entry name" value="Acyl_transf_3_dom"/>
</dbReference>
<dbReference type="PANTHER" id="PTHR23028">
    <property type="entry name" value="ACETYLTRANSFERASE"/>
    <property type="match status" value="1"/>
</dbReference>
<dbReference type="InterPro" id="IPR050879">
    <property type="entry name" value="Acyltransferase_3"/>
</dbReference>